<gene>
    <name evidence="9" type="ORF">F4V44_05375</name>
</gene>
<dbReference type="EMBL" id="VYKL01000012">
    <property type="protein sequence ID" value="KAA9027766.1"/>
    <property type="molecule type" value="Genomic_DNA"/>
</dbReference>
<feature type="transmembrane region" description="Helical" evidence="7">
    <location>
        <begin position="144"/>
        <end position="164"/>
    </location>
</feature>
<dbReference type="PANTHER" id="PTHR42920:SF5">
    <property type="entry name" value="EAMA DOMAIN-CONTAINING PROTEIN"/>
    <property type="match status" value="1"/>
</dbReference>
<feature type="transmembrane region" description="Helical" evidence="7">
    <location>
        <begin position="208"/>
        <end position="229"/>
    </location>
</feature>
<dbReference type="Pfam" id="PF00892">
    <property type="entry name" value="EamA"/>
    <property type="match status" value="2"/>
</dbReference>
<evidence type="ECO:0000313" key="9">
    <source>
        <dbReference type="EMBL" id="KAA9027766.1"/>
    </source>
</evidence>
<comment type="caution">
    <text evidence="9">The sequence shown here is derived from an EMBL/GenBank/DDBJ whole genome shotgun (WGS) entry which is preliminary data.</text>
</comment>
<reference evidence="9 10" key="1">
    <citation type="submission" date="2019-09" db="EMBL/GenBank/DDBJ databases">
        <title>Whole genome sequences of isolates from the Mars Exploration Rovers.</title>
        <authorList>
            <person name="Seuylemezian A."/>
            <person name="Vaishampayan P."/>
        </authorList>
    </citation>
    <scope>NUCLEOTIDE SEQUENCE [LARGE SCALE GENOMIC DNA]</scope>
    <source>
        <strain evidence="9 10">MER_TA_151</strain>
    </source>
</reference>
<name>A0A5J5HZ07_9BACI</name>
<dbReference type="OrthoDB" id="6707571at2"/>
<keyword evidence="10" id="KW-1185">Reference proteome</keyword>
<evidence type="ECO:0000256" key="2">
    <source>
        <dbReference type="ARBA" id="ARBA00007362"/>
    </source>
</evidence>
<organism evidence="9 10">
    <name type="scientific">Niallia endozanthoxylica</name>
    <dbReference type="NCBI Taxonomy" id="2036016"/>
    <lineage>
        <taxon>Bacteria</taxon>
        <taxon>Bacillati</taxon>
        <taxon>Bacillota</taxon>
        <taxon>Bacilli</taxon>
        <taxon>Bacillales</taxon>
        <taxon>Bacillaceae</taxon>
        <taxon>Niallia</taxon>
    </lineage>
</organism>
<evidence type="ECO:0000259" key="8">
    <source>
        <dbReference type="Pfam" id="PF00892"/>
    </source>
</evidence>
<evidence type="ECO:0000256" key="4">
    <source>
        <dbReference type="ARBA" id="ARBA00022692"/>
    </source>
</evidence>
<feature type="transmembrane region" description="Helical" evidence="7">
    <location>
        <begin position="264"/>
        <end position="283"/>
    </location>
</feature>
<sequence>MIIGYLLVLLSAVGFGFIPIFALYAYQSGVNVSTLLFLRFFIAALIFFIYAKVKLKKWTLSQKQIISMILLGGVFYTVQSLFYFLSVQYIPASLASLLVYLYPIFVAILSYFINRESFSFPLFASIALTLCGMAFILGSPDGTIQMTGILLAMGSALVYSLFIVIGNHVTQEIPSIITSAFITMSSALSFFIWGMASDTLHFHFQSTGWLAIIGVVLLSTVLAIFTLFAGMNIIGPTKASILSTVEPVVTAIFSFLLLDEKIGVAQIIGGCIVLAGASCVVILKEKQNSTKTVDTNCTEQYQ</sequence>
<evidence type="ECO:0000256" key="1">
    <source>
        <dbReference type="ARBA" id="ARBA00004651"/>
    </source>
</evidence>
<dbReference type="GO" id="GO:0005886">
    <property type="term" value="C:plasma membrane"/>
    <property type="evidence" value="ECO:0007669"/>
    <property type="project" value="UniProtKB-SubCell"/>
</dbReference>
<keyword evidence="5 7" id="KW-1133">Transmembrane helix</keyword>
<feature type="domain" description="EamA" evidence="8">
    <location>
        <begin position="147"/>
        <end position="281"/>
    </location>
</feature>
<evidence type="ECO:0000256" key="5">
    <source>
        <dbReference type="ARBA" id="ARBA00022989"/>
    </source>
</evidence>
<feature type="transmembrane region" description="Helical" evidence="7">
    <location>
        <begin position="7"/>
        <end position="26"/>
    </location>
</feature>
<dbReference type="InterPro" id="IPR051258">
    <property type="entry name" value="Diverse_Substrate_Transporter"/>
</dbReference>
<evidence type="ECO:0000313" key="10">
    <source>
        <dbReference type="Proteomes" id="UP000326671"/>
    </source>
</evidence>
<dbReference type="RefSeq" id="WP_150438978.1">
    <property type="nucleotide sequence ID" value="NZ_VYKL01000012.1"/>
</dbReference>
<dbReference type="PANTHER" id="PTHR42920">
    <property type="entry name" value="OS03G0707200 PROTEIN-RELATED"/>
    <property type="match status" value="1"/>
</dbReference>
<accession>A0A5J5HZ07</accession>
<dbReference type="SUPFAM" id="SSF103481">
    <property type="entry name" value="Multidrug resistance efflux transporter EmrE"/>
    <property type="match status" value="2"/>
</dbReference>
<dbReference type="InterPro" id="IPR037185">
    <property type="entry name" value="EmrE-like"/>
</dbReference>
<feature type="transmembrane region" description="Helical" evidence="7">
    <location>
        <begin position="176"/>
        <end position="196"/>
    </location>
</feature>
<feature type="transmembrane region" description="Helical" evidence="7">
    <location>
        <begin position="65"/>
        <end position="86"/>
    </location>
</feature>
<feature type="transmembrane region" description="Helical" evidence="7">
    <location>
        <begin position="120"/>
        <end position="138"/>
    </location>
</feature>
<proteinExistence type="inferred from homology"/>
<dbReference type="AlphaFoldDB" id="A0A5J5HZ07"/>
<feature type="transmembrane region" description="Helical" evidence="7">
    <location>
        <begin position="92"/>
        <end position="113"/>
    </location>
</feature>
<keyword evidence="3" id="KW-1003">Cell membrane</keyword>
<keyword evidence="6 7" id="KW-0472">Membrane</keyword>
<feature type="transmembrane region" description="Helical" evidence="7">
    <location>
        <begin position="32"/>
        <end position="53"/>
    </location>
</feature>
<feature type="transmembrane region" description="Helical" evidence="7">
    <location>
        <begin position="241"/>
        <end position="258"/>
    </location>
</feature>
<feature type="domain" description="EamA" evidence="8">
    <location>
        <begin position="3"/>
        <end position="137"/>
    </location>
</feature>
<comment type="subcellular location">
    <subcellularLocation>
        <location evidence="1">Cell membrane</location>
        <topology evidence="1">Multi-pass membrane protein</topology>
    </subcellularLocation>
</comment>
<dbReference type="InterPro" id="IPR000620">
    <property type="entry name" value="EamA_dom"/>
</dbReference>
<comment type="similarity">
    <text evidence="2">Belongs to the EamA transporter family.</text>
</comment>
<dbReference type="Gene3D" id="1.10.3730.20">
    <property type="match status" value="1"/>
</dbReference>
<dbReference type="Proteomes" id="UP000326671">
    <property type="component" value="Unassembled WGS sequence"/>
</dbReference>
<evidence type="ECO:0000256" key="7">
    <source>
        <dbReference type="SAM" id="Phobius"/>
    </source>
</evidence>
<protein>
    <submittedName>
        <fullName evidence="9">DMT family transporter</fullName>
    </submittedName>
</protein>
<keyword evidence="4 7" id="KW-0812">Transmembrane</keyword>
<evidence type="ECO:0000256" key="3">
    <source>
        <dbReference type="ARBA" id="ARBA00022475"/>
    </source>
</evidence>
<evidence type="ECO:0000256" key="6">
    <source>
        <dbReference type="ARBA" id="ARBA00023136"/>
    </source>
</evidence>